<dbReference type="Gene3D" id="1.25.40.10">
    <property type="entry name" value="Tetratricopeptide repeat domain"/>
    <property type="match status" value="1"/>
</dbReference>
<reference evidence="1 2" key="1">
    <citation type="submission" date="2024-10" db="EMBL/GenBank/DDBJ databases">
        <title>The Natural Products Discovery Center: Release of the First 8490 Sequenced Strains for Exploring Actinobacteria Biosynthetic Diversity.</title>
        <authorList>
            <person name="Kalkreuter E."/>
            <person name="Kautsar S.A."/>
            <person name="Yang D."/>
            <person name="Bader C.D."/>
            <person name="Teijaro C.N."/>
            <person name="Fluegel L."/>
            <person name="Davis C.M."/>
            <person name="Simpson J.R."/>
            <person name="Lauterbach L."/>
            <person name="Steele A.D."/>
            <person name="Gui C."/>
            <person name="Meng S."/>
            <person name="Li G."/>
            <person name="Viehrig K."/>
            <person name="Ye F."/>
            <person name="Su P."/>
            <person name="Kiefer A.F."/>
            <person name="Nichols A."/>
            <person name="Cepeda A.J."/>
            <person name="Yan W."/>
            <person name="Fan B."/>
            <person name="Jiang Y."/>
            <person name="Adhikari A."/>
            <person name="Zheng C.-J."/>
            <person name="Schuster L."/>
            <person name="Cowan T.M."/>
            <person name="Smanski M.J."/>
            <person name="Chevrette M.G."/>
            <person name="De Carvalho L.P.S."/>
            <person name="Shen B."/>
        </authorList>
    </citation>
    <scope>NUCLEOTIDE SEQUENCE [LARGE SCALE GENOMIC DNA]</scope>
    <source>
        <strain evidence="1 2">NPDC053399</strain>
    </source>
</reference>
<comment type="caution">
    <text evidence="1">The sequence shown here is derived from an EMBL/GenBank/DDBJ whole genome shotgun (WGS) entry which is preliminary data.</text>
</comment>
<keyword evidence="2" id="KW-1185">Reference proteome</keyword>
<dbReference type="RefSeq" id="WP_399655526.1">
    <property type="nucleotide sequence ID" value="NZ_JBITYG010000010.1"/>
</dbReference>
<protein>
    <recommendedName>
        <fullName evidence="3">Preprotein translocase subunit SecA</fullName>
    </recommendedName>
</protein>
<dbReference type="InterPro" id="IPR011990">
    <property type="entry name" value="TPR-like_helical_dom_sf"/>
</dbReference>
<organism evidence="1 2">
    <name type="scientific">Streptomyces fildesensis</name>
    <dbReference type="NCBI Taxonomy" id="375757"/>
    <lineage>
        <taxon>Bacteria</taxon>
        <taxon>Bacillati</taxon>
        <taxon>Actinomycetota</taxon>
        <taxon>Actinomycetes</taxon>
        <taxon>Kitasatosporales</taxon>
        <taxon>Streptomycetaceae</taxon>
        <taxon>Streptomyces</taxon>
    </lineage>
</organism>
<sequence length="335" mass="37086">MSEQREYAAEAERLLRKVPEHPDDREELLLAAAAQWILAERPAEALPLYDALLDPTSDPVSDPALVQALKAAALWDTGAEQQARELAVAVRAQAPASLPPWQIIGETFEVHDDLPAAAAWFEDATDHFLTPDEVTYEARRILITRHRVRRLLGESHDDRDHLADYVHSAPVPLDELHDPKRLWSLGSDDPAEVRREIERLRTELADHRAALSRPYPLAVLYWPEAELIALLTRYPVFAADYGSYPEHLRSVEQALHALSATGAPFLGVVTATLPTYEAYARTQTLPPATPSLPAAYATSLAARGHATPWPPPRNTPCWCGAQIPYAEHCGRPGTA</sequence>
<evidence type="ECO:0000313" key="1">
    <source>
        <dbReference type="EMBL" id="MFI9104875.1"/>
    </source>
</evidence>
<dbReference type="Proteomes" id="UP001614394">
    <property type="component" value="Unassembled WGS sequence"/>
</dbReference>
<evidence type="ECO:0000313" key="2">
    <source>
        <dbReference type="Proteomes" id="UP001614394"/>
    </source>
</evidence>
<dbReference type="SUPFAM" id="SSF48452">
    <property type="entry name" value="TPR-like"/>
    <property type="match status" value="1"/>
</dbReference>
<accession>A0ABW8CEL4</accession>
<proteinExistence type="predicted"/>
<evidence type="ECO:0008006" key="3">
    <source>
        <dbReference type="Google" id="ProtNLM"/>
    </source>
</evidence>
<name>A0ABW8CEL4_9ACTN</name>
<gene>
    <name evidence="1" type="ORF">ACIGXA_30615</name>
</gene>
<dbReference type="EMBL" id="JBITYG010000010">
    <property type="protein sequence ID" value="MFI9104875.1"/>
    <property type="molecule type" value="Genomic_DNA"/>
</dbReference>